<dbReference type="EMBL" id="VJMH01005145">
    <property type="protein sequence ID" value="KAF0699965.1"/>
    <property type="molecule type" value="Genomic_DNA"/>
</dbReference>
<dbReference type="GO" id="GO:0006749">
    <property type="term" value="P:glutathione metabolic process"/>
    <property type="evidence" value="ECO:0007669"/>
    <property type="project" value="TreeGrafter"/>
</dbReference>
<dbReference type="Proteomes" id="UP000332933">
    <property type="component" value="Unassembled WGS sequence"/>
</dbReference>
<feature type="domain" description="GST N-terminal" evidence="1">
    <location>
        <begin position="4"/>
        <end position="81"/>
    </location>
</feature>
<organism evidence="4 5">
    <name type="scientific">Aphanomyces stellatus</name>
    <dbReference type="NCBI Taxonomy" id="120398"/>
    <lineage>
        <taxon>Eukaryota</taxon>
        <taxon>Sar</taxon>
        <taxon>Stramenopiles</taxon>
        <taxon>Oomycota</taxon>
        <taxon>Saprolegniomycetes</taxon>
        <taxon>Saprolegniales</taxon>
        <taxon>Verrucalvaceae</taxon>
        <taxon>Aphanomyces</taxon>
    </lineage>
</organism>
<dbReference type="Gene3D" id="1.20.1050.10">
    <property type="match status" value="1"/>
</dbReference>
<dbReference type="EMBL" id="CAADRA010005166">
    <property type="protein sequence ID" value="VFT86394.1"/>
    <property type="molecule type" value="Genomic_DNA"/>
</dbReference>
<keyword evidence="5" id="KW-1185">Reference proteome</keyword>
<name>A0A485KN31_9STRA</name>
<reference evidence="3" key="2">
    <citation type="submission" date="2019-06" db="EMBL/GenBank/DDBJ databases">
        <title>Genomics analysis of Aphanomyces spp. identifies a new class of oomycete effector associated with host adaptation.</title>
        <authorList>
            <person name="Gaulin E."/>
        </authorList>
    </citation>
    <scope>NUCLEOTIDE SEQUENCE</scope>
    <source>
        <strain evidence="3">CBS 578.67</strain>
    </source>
</reference>
<accession>A0A485KN31</accession>
<dbReference type="Gene3D" id="3.40.30.10">
    <property type="entry name" value="Glutaredoxin"/>
    <property type="match status" value="1"/>
</dbReference>
<protein>
    <submittedName>
        <fullName evidence="4">Aste57867_9515 protein</fullName>
    </submittedName>
</protein>
<reference evidence="4 5" key="1">
    <citation type="submission" date="2019-03" db="EMBL/GenBank/DDBJ databases">
        <authorList>
            <person name="Gaulin E."/>
            <person name="Dumas B."/>
        </authorList>
    </citation>
    <scope>NUCLEOTIDE SEQUENCE [LARGE SCALE GENOMIC DNA]</scope>
    <source>
        <strain evidence="4">CBS 568.67</strain>
    </source>
</reference>
<dbReference type="Pfam" id="PF13409">
    <property type="entry name" value="GST_N_2"/>
    <property type="match status" value="1"/>
</dbReference>
<evidence type="ECO:0000313" key="3">
    <source>
        <dbReference type="EMBL" id="KAF0699965.1"/>
    </source>
</evidence>
<dbReference type="OrthoDB" id="420389at2759"/>
<gene>
    <name evidence="4" type="primary">Aste57867_9515</name>
    <name evidence="3" type="ORF">As57867_009478</name>
    <name evidence="4" type="ORF">ASTE57867_9515</name>
</gene>
<dbReference type="AlphaFoldDB" id="A0A485KN31"/>
<dbReference type="PROSITE" id="PS50405">
    <property type="entry name" value="GST_CTER"/>
    <property type="match status" value="1"/>
</dbReference>
<dbReference type="SUPFAM" id="SSF52833">
    <property type="entry name" value="Thioredoxin-like"/>
    <property type="match status" value="1"/>
</dbReference>
<feature type="domain" description="GST C-terminal" evidence="2">
    <location>
        <begin position="85"/>
        <end position="206"/>
    </location>
</feature>
<dbReference type="SUPFAM" id="SSF47616">
    <property type="entry name" value="GST C-terminal domain-like"/>
    <property type="match status" value="1"/>
</dbReference>
<dbReference type="PANTHER" id="PTHR11571">
    <property type="entry name" value="GLUTATHIONE S-TRANSFERASE"/>
    <property type="match status" value="1"/>
</dbReference>
<dbReference type="PROSITE" id="PS50404">
    <property type="entry name" value="GST_NTER"/>
    <property type="match status" value="1"/>
</dbReference>
<dbReference type="InterPro" id="IPR050213">
    <property type="entry name" value="GST_superfamily"/>
</dbReference>
<dbReference type="InterPro" id="IPR004046">
    <property type="entry name" value="GST_C"/>
</dbReference>
<evidence type="ECO:0000313" key="4">
    <source>
        <dbReference type="EMBL" id="VFT86394.1"/>
    </source>
</evidence>
<proteinExistence type="predicted"/>
<dbReference type="SFLD" id="SFLDS00019">
    <property type="entry name" value="Glutathione_Transferase_(cytos"/>
    <property type="match status" value="1"/>
</dbReference>
<dbReference type="Pfam" id="PF14497">
    <property type="entry name" value="GST_C_3"/>
    <property type="match status" value="1"/>
</dbReference>
<evidence type="ECO:0000259" key="2">
    <source>
        <dbReference type="PROSITE" id="PS50405"/>
    </source>
</evidence>
<sequence length="206" mass="23002">MEFPSLKLIHFRVTGRAELTRLALTVGGIPFESQVVQDQDWHSFQPSCPFHQLPVLVVDGTPMAESAPMARFAASLARLYPVDSDPLATYRIDELVAFVQDILEPVVMTTKEQDPTKRVESRKQMAATWLPGMLDLLDARLEGKTGLQVTLADLAVFLLVVLFHTDWLDPIPKTICSNHANIMHVYAKVAALPGVATWKRLYHADI</sequence>
<dbReference type="InterPro" id="IPR040079">
    <property type="entry name" value="Glutathione_S-Trfase"/>
</dbReference>
<dbReference type="InterPro" id="IPR036249">
    <property type="entry name" value="Thioredoxin-like_sf"/>
</dbReference>
<evidence type="ECO:0000259" key="1">
    <source>
        <dbReference type="PROSITE" id="PS50404"/>
    </source>
</evidence>
<dbReference type="InterPro" id="IPR036282">
    <property type="entry name" value="Glutathione-S-Trfase_C_sf"/>
</dbReference>
<evidence type="ECO:0000313" key="5">
    <source>
        <dbReference type="Proteomes" id="UP000332933"/>
    </source>
</evidence>
<dbReference type="GO" id="GO:0004364">
    <property type="term" value="F:glutathione transferase activity"/>
    <property type="evidence" value="ECO:0007669"/>
    <property type="project" value="TreeGrafter"/>
</dbReference>
<dbReference type="CDD" id="cd03039">
    <property type="entry name" value="GST_N_Sigma_like"/>
    <property type="match status" value="1"/>
</dbReference>
<dbReference type="InterPro" id="IPR010987">
    <property type="entry name" value="Glutathione-S-Trfase_C-like"/>
</dbReference>
<dbReference type="InterPro" id="IPR004045">
    <property type="entry name" value="Glutathione_S-Trfase_N"/>
</dbReference>
<dbReference type="PANTHER" id="PTHR11571:SF252">
    <property type="entry name" value="GLUTATHIONE S-TRANSFERASE"/>
    <property type="match status" value="1"/>
</dbReference>